<dbReference type="GO" id="GO:0005524">
    <property type="term" value="F:ATP binding"/>
    <property type="evidence" value="ECO:0007669"/>
    <property type="project" value="UniProtKB-KW"/>
</dbReference>
<dbReference type="RefSeq" id="WP_064230762.1">
    <property type="nucleotide sequence ID" value="NZ_LVZK01000001.1"/>
</dbReference>
<dbReference type="SMART" id="SM00382">
    <property type="entry name" value="AAA"/>
    <property type="match status" value="1"/>
</dbReference>
<reference evidence="7 8" key="1">
    <citation type="submission" date="2016-04" db="EMBL/GenBank/DDBJ databases">
        <title>Peptidophaga gingivicola gen. nov., sp. nov., isolated from human subgingival plaque.</title>
        <authorList>
            <person name="Beall C.J."/>
            <person name="Mokrzan E.M."/>
            <person name="Griffen A.L."/>
            <person name="Leys E.J."/>
        </authorList>
    </citation>
    <scope>NUCLEOTIDE SEQUENCE [LARGE SCALE GENOMIC DNA]</scope>
    <source>
        <strain evidence="7 8">BA112</strain>
    </source>
</reference>
<name>A0A179B2A5_9ACTO</name>
<evidence type="ECO:0000256" key="2">
    <source>
        <dbReference type="ARBA" id="ARBA00022448"/>
    </source>
</evidence>
<evidence type="ECO:0000256" key="3">
    <source>
        <dbReference type="ARBA" id="ARBA00022741"/>
    </source>
</evidence>
<dbReference type="PANTHER" id="PTHR42711">
    <property type="entry name" value="ABC TRANSPORTER ATP-BINDING PROTEIN"/>
    <property type="match status" value="1"/>
</dbReference>
<organism evidence="7 8">
    <name type="scientific">Peptidiphaga gingivicola</name>
    <dbReference type="NCBI Taxonomy" id="2741497"/>
    <lineage>
        <taxon>Bacteria</taxon>
        <taxon>Bacillati</taxon>
        <taxon>Actinomycetota</taxon>
        <taxon>Actinomycetes</taxon>
        <taxon>Actinomycetales</taxon>
        <taxon>Actinomycetaceae</taxon>
        <taxon>Peptidiphaga</taxon>
    </lineage>
</organism>
<accession>A0A179B2A5</accession>
<gene>
    <name evidence="7" type="ORF">A4H34_00950</name>
</gene>
<evidence type="ECO:0000256" key="1">
    <source>
        <dbReference type="ARBA" id="ARBA00004202"/>
    </source>
</evidence>
<dbReference type="STRING" id="1823756.A4H34_00950"/>
<dbReference type="PANTHER" id="PTHR42711:SF19">
    <property type="entry name" value="DOXORUBICIN RESISTANCE ATP-BINDING PROTEIN DRRA"/>
    <property type="match status" value="1"/>
</dbReference>
<comment type="caution">
    <text evidence="7">The sequence shown here is derived from an EMBL/GenBank/DDBJ whole genome shotgun (WGS) entry which is preliminary data.</text>
</comment>
<dbReference type="SUPFAM" id="SSF52540">
    <property type="entry name" value="P-loop containing nucleoside triphosphate hydrolases"/>
    <property type="match status" value="1"/>
</dbReference>
<dbReference type="OrthoDB" id="9804819at2"/>
<dbReference type="Gene3D" id="3.40.50.300">
    <property type="entry name" value="P-loop containing nucleotide triphosphate hydrolases"/>
    <property type="match status" value="1"/>
</dbReference>
<dbReference type="InterPro" id="IPR003439">
    <property type="entry name" value="ABC_transporter-like_ATP-bd"/>
</dbReference>
<sequence length="317" mass="33761">MEEVLAVQDLHKRFGSGSRLVRANDGITMDVKAGEVVGVLGHNGAGKTTLVNQIVGLYKPHSGSITVGGVDVVAEPELARRLVSVQAQANVPITGISPRKAIELTGRIRGGRRRAMRARASELIDVLDMGEWADKLAEKVSGGVARLTAFAMAVAQPGDLVVLDEPTNDVDPVRRRLLWDEVRRVAERGAAVLLVTHNVREAERAVDSLVLLNHGKILASGTPASVVSQFGDGVYVDIDVERGREPAVPSAWPVEKVDPTHIRVKVHESEVADAAGWAVRAHEAGEISRYEIGPVSLEEAYVALTTGGAANAEEKAA</sequence>
<dbReference type="Proteomes" id="UP000078368">
    <property type="component" value="Unassembled WGS sequence"/>
</dbReference>
<feature type="domain" description="ABC transporter" evidence="6">
    <location>
        <begin position="5"/>
        <end position="239"/>
    </location>
</feature>
<keyword evidence="3" id="KW-0547">Nucleotide-binding</keyword>
<dbReference type="InterPro" id="IPR050763">
    <property type="entry name" value="ABC_transporter_ATP-binding"/>
</dbReference>
<dbReference type="InterPro" id="IPR027417">
    <property type="entry name" value="P-loop_NTPase"/>
</dbReference>
<dbReference type="Pfam" id="PF00005">
    <property type="entry name" value="ABC_tran"/>
    <property type="match status" value="1"/>
</dbReference>
<comment type="subcellular location">
    <subcellularLocation>
        <location evidence="1">Cell membrane</location>
        <topology evidence="1">Peripheral membrane protein</topology>
    </subcellularLocation>
</comment>
<evidence type="ECO:0000256" key="4">
    <source>
        <dbReference type="ARBA" id="ARBA00022840"/>
    </source>
</evidence>
<evidence type="ECO:0000259" key="6">
    <source>
        <dbReference type="PROSITE" id="PS50893"/>
    </source>
</evidence>
<dbReference type="InterPro" id="IPR003593">
    <property type="entry name" value="AAA+_ATPase"/>
</dbReference>
<evidence type="ECO:0000313" key="7">
    <source>
        <dbReference type="EMBL" id="OAP85792.1"/>
    </source>
</evidence>
<dbReference type="GO" id="GO:0016887">
    <property type="term" value="F:ATP hydrolysis activity"/>
    <property type="evidence" value="ECO:0007669"/>
    <property type="project" value="InterPro"/>
</dbReference>
<dbReference type="EMBL" id="LVZK01000001">
    <property type="protein sequence ID" value="OAP85792.1"/>
    <property type="molecule type" value="Genomic_DNA"/>
</dbReference>
<evidence type="ECO:0000313" key="8">
    <source>
        <dbReference type="Proteomes" id="UP000078368"/>
    </source>
</evidence>
<protein>
    <submittedName>
        <fullName evidence="7">Multidrug ABC transporter ATP-binding protein</fullName>
    </submittedName>
</protein>
<keyword evidence="5" id="KW-0046">Antibiotic resistance</keyword>
<dbReference type="GO" id="GO:0046677">
    <property type="term" value="P:response to antibiotic"/>
    <property type="evidence" value="ECO:0007669"/>
    <property type="project" value="UniProtKB-KW"/>
</dbReference>
<dbReference type="PROSITE" id="PS50893">
    <property type="entry name" value="ABC_TRANSPORTER_2"/>
    <property type="match status" value="1"/>
</dbReference>
<evidence type="ECO:0000256" key="5">
    <source>
        <dbReference type="ARBA" id="ARBA00023251"/>
    </source>
</evidence>
<keyword evidence="2" id="KW-0813">Transport</keyword>
<proteinExistence type="predicted"/>
<keyword evidence="4 7" id="KW-0067">ATP-binding</keyword>
<dbReference type="AlphaFoldDB" id="A0A179B2A5"/>
<keyword evidence="8" id="KW-1185">Reference proteome</keyword>
<dbReference type="GO" id="GO:0005886">
    <property type="term" value="C:plasma membrane"/>
    <property type="evidence" value="ECO:0007669"/>
    <property type="project" value="UniProtKB-SubCell"/>
</dbReference>